<dbReference type="InterPro" id="IPR035902">
    <property type="entry name" value="Nuc_phospho_transferase"/>
</dbReference>
<sequence length="311" mass="34490">MNGYLEKLSKFTHDNKKLEFSEQVIKDHFKLNSRQMQLKVKILGVDSGGKPFVFLNRKDADELNITASERVTVQTKKKITAIVNISDTSVKRGFLGVTEEIRNSLSLKPNSKVKVEIAPFPKSLQFIRNKLSGKKLLYPEIYEIVQDLVDGNLNENEISAFVTALHLDKIDLDEATSLSSAMVDTGKTLSINKKIIVDKHSIGGVPGDKTTLLVVPIIASEGFTIPKTSSRAITSVAGTADRAEVLMPVEFTINKMLQILKKSNGCIMWGGAIELAPADDIFVKTEFSLHIDPLLLPSIMSKKKRLVQLIW</sequence>
<keyword evidence="2" id="KW-0808">Transferase</keyword>
<dbReference type="GO" id="GO:0006206">
    <property type="term" value="P:pyrimidine nucleobase metabolic process"/>
    <property type="evidence" value="ECO:0007669"/>
    <property type="project" value="InterPro"/>
</dbReference>
<evidence type="ECO:0000256" key="1">
    <source>
        <dbReference type="ARBA" id="ARBA00022676"/>
    </source>
</evidence>
<dbReference type="STRING" id="886738.Nlim_0829"/>
<proteinExistence type="predicted"/>
<gene>
    <name evidence="5" type="ORF">Nlim_0829</name>
</gene>
<dbReference type="InterPro" id="IPR000312">
    <property type="entry name" value="Glycosyl_Trfase_fam3"/>
</dbReference>
<protein>
    <submittedName>
        <fullName evidence="5">Thymidine phosphorylase</fullName>
    </submittedName>
</protein>
<dbReference type="Pfam" id="PF00591">
    <property type="entry name" value="Glycos_transf_3"/>
    <property type="match status" value="1"/>
</dbReference>
<dbReference type="HOGENOM" id="CLU_888274_0_0_2"/>
<evidence type="ECO:0000259" key="4">
    <source>
        <dbReference type="Pfam" id="PF02885"/>
    </source>
</evidence>
<dbReference type="Gene3D" id="3.40.1030.10">
    <property type="entry name" value="Nucleoside phosphorylase/phosphoribosyltransferase catalytic domain"/>
    <property type="match status" value="1"/>
</dbReference>
<dbReference type="GO" id="GO:0005829">
    <property type="term" value="C:cytosol"/>
    <property type="evidence" value="ECO:0007669"/>
    <property type="project" value="TreeGrafter"/>
</dbReference>
<dbReference type="PANTHER" id="PTHR10515:SF0">
    <property type="entry name" value="THYMIDINE PHOSPHORYLASE"/>
    <property type="match status" value="1"/>
</dbReference>
<dbReference type="PANTHER" id="PTHR10515">
    <property type="entry name" value="THYMIDINE PHOSPHORYLASE"/>
    <property type="match status" value="1"/>
</dbReference>
<accession>F3KK16</accession>
<comment type="caution">
    <text evidence="5">The sequence shown here is derived from an EMBL/GenBank/DDBJ whole genome shotgun (WGS) entry which is preliminary data.</text>
</comment>
<reference evidence="5" key="1">
    <citation type="journal article" date="2011" name="PLoS ONE">
        <title>Genome of a low-salinity ammonia-oxidizing archaeon determined by single-cell and metagenomic analysis.</title>
        <authorList>
            <person name="Blainey P.C."/>
            <person name="Mosier A.C."/>
            <person name="Potanina A."/>
            <person name="Francis C.A."/>
            <person name="Quake S.R."/>
        </authorList>
    </citation>
    <scope>NUCLEOTIDE SEQUENCE [LARGE SCALE GENOMIC DNA]</scope>
    <source>
        <strain evidence="5">SFB1</strain>
    </source>
</reference>
<evidence type="ECO:0000259" key="3">
    <source>
        <dbReference type="Pfam" id="PF00591"/>
    </source>
</evidence>
<dbReference type="SUPFAM" id="SSF52418">
    <property type="entry name" value="Nucleoside phosphorylase/phosphoribosyltransferase catalytic domain"/>
    <property type="match status" value="1"/>
</dbReference>
<feature type="domain" description="Glycosyl transferase family 3 N-terminal" evidence="4">
    <location>
        <begin position="125"/>
        <end position="186"/>
    </location>
</feature>
<dbReference type="InterPro" id="IPR036320">
    <property type="entry name" value="Glycosyl_Trfase_fam3_N_dom_sf"/>
</dbReference>
<dbReference type="SUPFAM" id="SSF47648">
    <property type="entry name" value="Nucleoside phosphorylase/phosphoribosyltransferase N-terminal domain"/>
    <property type="match status" value="1"/>
</dbReference>
<keyword evidence="1" id="KW-0328">Glycosyltransferase</keyword>
<dbReference type="InterPro" id="IPR000053">
    <property type="entry name" value="Thymidine/pyrmidine_PPase"/>
</dbReference>
<dbReference type="Gene3D" id="1.20.970.10">
    <property type="entry name" value="Transferase, Pyrimidine Nucleoside Phosphorylase, Chain C"/>
    <property type="match status" value="1"/>
</dbReference>
<evidence type="ECO:0000313" key="5">
    <source>
        <dbReference type="EMBL" id="EGG42183.1"/>
    </source>
</evidence>
<feature type="domain" description="Glycosyl transferase family 3" evidence="3">
    <location>
        <begin position="194"/>
        <end position="270"/>
    </location>
</feature>
<dbReference type="GO" id="GO:0016763">
    <property type="term" value="F:pentosyltransferase activity"/>
    <property type="evidence" value="ECO:0007669"/>
    <property type="project" value="UniProtKB-ARBA"/>
</dbReference>
<dbReference type="EMBL" id="AEGP01000033">
    <property type="protein sequence ID" value="EGG42183.1"/>
    <property type="molecule type" value="Genomic_DNA"/>
</dbReference>
<dbReference type="PATRIC" id="fig|886738.10.peg.915"/>
<dbReference type="Proteomes" id="UP000004348">
    <property type="component" value="Chromosome"/>
</dbReference>
<organism evidence="5">
    <name type="scientific">Candidatus Nitrosarchaeum limnium SFB1</name>
    <dbReference type="NCBI Taxonomy" id="886738"/>
    <lineage>
        <taxon>Archaea</taxon>
        <taxon>Nitrososphaerota</taxon>
        <taxon>Nitrososphaeria</taxon>
        <taxon>Nitrosopumilales</taxon>
        <taxon>Nitrosopumilaceae</taxon>
        <taxon>Nitrosarchaeum</taxon>
    </lineage>
</organism>
<name>F3KK16_9ARCH</name>
<dbReference type="Gene3D" id="2.40.40.20">
    <property type="match status" value="1"/>
</dbReference>
<dbReference type="Pfam" id="PF02885">
    <property type="entry name" value="Glycos_trans_3N"/>
    <property type="match status" value="1"/>
</dbReference>
<dbReference type="AlphaFoldDB" id="F3KK16"/>
<dbReference type="InterPro" id="IPR017459">
    <property type="entry name" value="Glycosyl_Trfase_fam3_N_dom"/>
</dbReference>
<evidence type="ECO:0000256" key="2">
    <source>
        <dbReference type="ARBA" id="ARBA00022679"/>
    </source>
</evidence>
<dbReference type="GO" id="GO:0004645">
    <property type="term" value="F:1,4-alpha-oligoglucan phosphorylase activity"/>
    <property type="evidence" value="ECO:0007669"/>
    <property type="project" value="InterPro"/>
</dbReference>
<dbReference type="GO" id="GO:0006196">
    <property type="term" value="P:AMP catabolic process"/>
    <property type="evidence" value="ECO:0007669"/>
    <property type="project" value="TreeGrafter"/>
</dbReference>